<evidence type="ECO:0000256" key="5">
    <source>
        <dbReference type="ARBA" id="ARBA00022801"/>
    </source>
</evidence>
<dbReference type="PROSITE" id="PS00518">
    <property type="entry name" value="ZF_RING_1"/>
    <property type="match status" value="1"/>
</dbReference>
<dbReference type="InterPro" id="IPR050628">
    <property type="entry name" value="SNF2_RAD54_helicase_TF"/>
</dbReference>
<keyword evidence="8" id="KW-0067">ATP-binding</keyword>
<dbReference type="GO" id="GO:0005634">
    <property type="term" value="C:nucleus"/>
    <property type="evidence" value="ECO:0007669"/>
    <property type="project" value="TreeGrafter"/>
</dbReference>
<dbReference type="Gene3D" id="3.30.40.10">
    <property type="entry name" value="Zinc/RING finger domain, C3HC4 (zinc finger)"/>
    <property type="match status" value="1"/>
</dbReference>
<keyword evidence="12" id="KW-1185">Reference proteome</keyword>
<dbReference type="GO" id="GO:0004386">
    <property type="term" value="F:helicase activity"/>
    <property type="evidence" value="ECO:0007669"/>
    <property type="project" value="UniProtKB-KW"/>
</dbReference>
<dbReference type="InterPro" id="IPR013083">
    <property type="entry name" value="Znf_RING/FYVE/PHD"/>
</dbReference>
<dbReference type="SMART" id="SM00490">
    <property type="entry name" value="HELICc"/>
    <property type="match status" value="1"/>
</dbReference>
<feature type="region of interest" description="Disordered" evidence="9">
    <location>
        <begin position="199"/>
        <end position="227"/>
    </location>
</feature>
<evidence type="ECO:0000256" key="4">
    <source>
        <dbReference type="ARBA" id="ARBA00022771"/>
    </source>
</evidence>
<feature type="domain" description="Helicase C-terminal" evidence="10">
    <location>
        <begin position="257"/>
        <end position="407"/>
    </location>
</feature>
<protein>
    <submittedName>
        <fullName evidence="11">Uu.00g105490.m01.CDS01</fullName>
    </submittedName>
</protein>
<evidence type="ECO:0000256" key="9">
    <source>
        <dbReference type="SAM" id="MobiDB-lite"/>
    </source>
</evidence>
<keyword evidence="3" id="KW-0547">Nucleotide-binding</keyword>
<feature type="region of interest" description="Disordered" evidence="9">
    <location>
        <begin position="422"/>
        <end position="447"/>
    </location>
</feature>
<dbReference type="EMBL" id="CAUWAG010000004">
    <property type="protein sequence ID" value="CAJ2503155.1"/>
    <property type="molecule type" value="Genomic_DNA"/>
</dbReference>
<reference evidence="11" key="1">
    <citation type="submission" date="2023-10" db="EMBL/GenBank/DDBJ databases">
        <authorList>
            <person name="Hackl T."/>
        </authorList>
    </citation>
    <scope>NUCLEOTIDE SEQUENCE</scope>
</reference>
<comment type="caution">
    <text evidence="11">The sequence shown here is derived from an EMBL/GenBank/DDBJ whole genome shotgun (WGS) entry which is preliminary data.</text>
</comment>
<evidence type="ECO:0000313" key="11">
    <source>
        <dbReference type="EMBL" id="CAJ2503155.1"/>
    </source>
</evidence>
<evidence type="ECO:0000313" key="12">
    <source>
        <dbReference type="Proteomes" id="UP001295740"/>
    </source>
</evidence>
<gene>
    <name evidence="11" type="ORF">KHLLAP_LOCUS3623</name>
</gene>
<feature type="compositionally biased region" description="Acidic residues" evidence="9">
    <location>
        <begin position="199"/>
        <end position="209"/>
    </location>
</feature>
<dbReference type="GO" id="GO:0006281">
    <property type="term" value="P:DNA repair"/>
    <property type="evidence" value="ECO:0007669"/>
    <property type="project" value="TreeGrafter"/>
</dbReference>
<dbReference type="InterPro" id="IPR017907">
    <property type="entry name" value="Znf_RING_CS"/>
</dbReference>
<evidence type="ECO:0000256" key="6">
    <source>
        <dbReference type="ARBA" id="ARBA00022806"/>
    </source>
</evidence>
<dbReference type="Gene3D" id="3.40.50.300">
    <property type="entry name" value="P-loop containing nucleotide triphosphate hydrolases"/>
    <property type="match status" value="1"/>
</dbReference>
<comment type="similarity">
    <text evidence="1">Belongs to the SNF2/RAD54 helicase family.</text>
</comment>
<keyword evidence="7" id="KW-0862">Zinc</keyword>
<evidence type="ECO:0000259" key="10">
    <source>
        <dbReference type="PROSITE" id="PS51194"/>
    </source>
</evidence>
<evidence type="ECO:0000256" key="2">
    <source>
        <dbReference type="ARBA" id="ARBA00022723"/>
    </source>
</evidence>
<dbReference type="InterPro" id="IPR049730">
    <property type="entry name" value="SNF2/RAD54-like_C"/>
</dbReference>
<evidence type="ECO:0000256" key="1">
    <source>
        <dbReference type="ARBA" id="ARBA00007025"/>
    </source>
</evidence>
<dbReference type="InterPro" id="IPR001650">
    <property type="entry name" value="Helicase_C-like"/>
</dbReference>
<feature type="compositionally biased region" description="Acidic residues" evidence="9">
    <location>
        <begin position="435"/>
        <end position="447"/>
    </location>
</feature>
<dbReference type="InterPro" id="IPR027417">
    <property type="entry name" value="P-loop_NTPase"/>
</dbReference>
<keyword evidence="6" id="KW-0347">Helicase</keyword>
<name>A0AAI8V8V2_9PEZI</name>
<dbReference type="PANTHER" id="PTHR45626:SF17">
    <property type="entry name" value="HELICASE-LIKE TRANSCRIPTION FACTOR"/>
    <property type="match status" value="1"/>
</dbReference>
<sequence>MTQEEQVIYNFIEEVMKRRFLQAEEDLKEAGTTGSMRYLAQYHVLLIRLRQAVEHPLLLDPCIKGLSASEIRELKEKLSSIEDRTPVYEQIKGWCETSPGVEAGPREAPLFGDIFEIGLQLDSAISAVSCCRCSGTTDLRTLSCEHGICESCIDRLVKQGTQAVKIETSCATCTTFMARAQRRFDDINAGVDLESAVDELGSESADEDSASGVTKKPGYDANGIQPKSKVRKDGRAWSADLTVMQNGRTVSSAKVAAAMSVLTNTQTDAPDDKTIVFGMFLGTAHIMAQMLDAEGIEYLYYWGSMSKEARAKALKDFHEKPGIKVLLVSMKAGSLGLNLTIANRANIMTLWWNVATELQAWSRVKRHLQTKETYLTSIVVRGSVDERLLELQAKKFAETKDPLDAGRSQKLLSPEERLYLFGFEDKANKPSKESDETDSDNASESDA</sequence>
<dbReference type="SUPFAM" id="SSF52540">
    <property type="entry name" value="P-loop containing nucleoside triphosphate hydrolases"/>
    <property type="match status" value="1"/>
</dbReference>
<accession>A0AAI8V8V2</accession>
<dbReference type="AlphaFoldDB" id="A0AAI8V8V2"/>
<dbReference type="PROSITE" id="PS51194">
    <property type="entry name" value="HELICASE_CTER"/>
    <property type="match status" value="1"/>
</dbReference>
<dbReference type="GO" id="GO:0008270">
    <property type="term" value="F:zinc ion binding"/>
    <property type="evidence" value="ECO:0007669"/>
    <property type="project" value="UniProtKB-KW"/>
</dbReference>
<evidence type="ECO:0000256" key="8">
    <source>
        <dbReference type="ARBA" id="ARBA00022840"/>
    </source>
</evidence>
<dbReference type="PANTHER" id="PTHR45626">
    <property type="entry name" value="TRANSCRIPTION TERMINATION FACTOR 2-RELATED"/>
    <property type="match status" value="1"/>
</dbReference>
<dbReference type="GO" id="GO:0008094">
    <property type="term" value="F:ATP-dependent activity, acting on DNA"/>
    <property type="evidence" value="ECO:0007669"/>
    <property type="project" value="TreeGrafter"/>
</dbReference>
<keyword evidence="5" id="KW-0378">Hydrolase</keyword>
<dbReference type="GO" id="GO:0005524">
    <property type="term" value="F:ATP binding"/>
    <property type="evidence" value="ECO:0007669"/>
    <property type="project" value="UniProtKB-KW"/>
</dbReference>
<dbReference type="CDD" id="cd18793">
    <property type="entry name" value="SF2_C_SNF"/>
    <property type="match status" value="1"/>
</dbReference>
<evidence type="ECO:0000256" key="3">
    <source>
        <dbReference type="ARBA" id="ARBA00022741"/>
    </source>
</evidence>
<dbReference type="Proteomes" id="UP001295740">
    <property type="component" value="Unassembled WGS sequence"/>
</dbReference>
<proteinExistence type="inferred from homology"/>
<dbReference type="Pfam" id="PF00271">
    <property type="entry name" value="Helicase_C"/>
    <property type="match status" value="1"/>
</dbReference>
<keyword evidence="4" id="KW-0863">Zinc-finger</keyword>
<dbReference type="GO" id="GO:0016787">
    <property type="term" value="F:hydrolase activity"/>
    <property type="evidence" value="ECO:0007669"/>
    <property type="project" value="UniProtKB-KW"/>
</dbReference>
<evidence type="ECO:0000256" key="7">
    <source>
        <dbReference type="ARBA" id="ARBA00022833"/>
    </source>
</evidence>
<feature type="compositionally biased region" description="Basic and acidic residues" evidence="9">
    <location>
        <begin position="422"/>
        <end position="434"/>
    </location>
</feature>
<keyword evidence="2" id="KW-0479">Metal-binding</keyword>
<organism evidence="11 12">
    <name type="scientific">Anthostomella pinea</name>
    <dbReference type="NCBI Taxonomy" id="933095"/>
    <lineage>
        <taxon>Eukaryota</taxon>
        <taxon>Fungi</taxon>
        <taxon>Dikarya</taxon>
        <taxon>Ascomycota</taxon>
        <taxon>Pezizomycotina</taxon>
        <taxon>Sordariomycetes</taxon>
        <taxon>Xylariomycetidae</taxon>
        <taxon>Xylariales</taxon>
        <taxon>Xylariaceae</taxon>
        <taxon>Anthostomella</taxon>
    </lineage>
</organism>